<gene>
    <name evidence="1" type="ORF">AN618_18860</name>
</gene>
<sequence length="186" mass="21228">MQNVKCEKCDRPARFATFKVHNQILCHSCALGVPYDLKFRGETPLADALPNTPEPGPFSIRNKDIIYAFEFQMRHDPDECIAEVEPEFLLGMGTSCGHVGNRAFQKDVIDILKKYNINKVIVGMDYYEDEGEYKVFAFFLPISPQTHPDRSLRCRIVREMETAIEKHEGAAYADPDASGWLFFVSE</sequence>
<dbReference type="AlphaFoldDB" id="A0A140L4N8"/>
<evidence type="ECO:0000313" key="2">
    <source>
        <dbReference type="Proteomes" id="UP000070427"/>
    </source>
</evidence>
<dbReference type="RefSeq" id="WP_066354280.1">
    <property type="nucleotide sequence ID" value="NZ_LOED01000026.1"/>
</dbReference>
<dbReference type="EMBL" id="LOED01000026">
    <property type="protein sequence ID" value="KXG75513.1"/>
    <property type="molecule type" value="Genomic_DNA"/>
</dbReference>
<evidence type="ECO:0000313" key="1">
    <source>
        <dbReference type="EMBL" id="KXG75513.1"/>
    </source>
</evidence>
<dbReference type="STRING" id="520764.AN618_18860"/>
<reference evidence="1 2" key="1">
    <citation type="submission" date="2015-12" db="EMBL/GenBank/DDBJ databases">
        <title>Draft genome sequnece of Fervidicola ferrireducens strain Y170.</title>
        <authorList>
            <person name="Patel B.K."/>
        </authorList>
    </citation>
    <scope>NUCLEOTIDE SEQUENCE [LARGE SCALE GENOMIC DNA]</scope>
    <source>
        <strain evidence="1 2">Y170</strain>
    </source>
</reference>
<protein>
    <submittedName>
        <fullName evidence="1">Uncharacterized protein</fullName>
    </submittedName>
</protein>
<keyword evidence="2" id="KW-1185">Reference proteome</keyword>
<comment type="caution">
    <text evidence="1">The sequence shown here is derived from an EMBL/GenBank/DDBJ whole genome shotgun (WGS) entry which is preliminary data.</text>
</comment>
<proteinExistence type="predicted"/>
<dbReference type="InParanoid" id="A0A140L4N8"/>
<organism evidence="1 2">
    <name type="scientific">Fervidicola ferrireducens</name>
    <dbReference type="NCBI Taxonomy" id="520764"/>
    <lineage>
        <taxon>Bacteria</taxon>
        <taxon>Bacillati</taxon>
        <taxon>Bacillota</taxon>
        <taxon>Clostridia</taxon>
        <taxon>Thermosediminibacterales</taxon>
        <taxon>Thermosediminibacteraceae</taxon>
        <taxon>Fervidicola</taxon>
    </lineage>
</organism>
<name>A0A140L4N8_9FIRM</name>
<accession>A0A140L4N8</accession>
<dbReference type="Proteomes" id="UP000070427">
    <property type="component" value="Unassembled WGS sequence"/>
</dbReference>